<keyword evidence="4" id="KW-0281">Fimbrium</keyword>
<evidence type="ECO:0000259" key="6">
    <source>
        <dbReference type="Pfam" id="PF22003"/>
    </source>
</evidence>
<dbReference type="GO" id="GO:0043709">
    <property type="term" value="P:cell adhesion involved in single-species biofilm formation"/>
    <property type="evidence" value="ECO:0007669"/>
    <property type="project" value="TreeGrafter"/>
</dbReference>
<evidence type="ECO:0000313" key="8">
    <source>
        <dbReference type="Proteomes" id="UP000509568"/>
    </source>
</evidence>
<accession>A0A7D5D691</accession>
<feature type="domain" description="MrkD-like receptor binding" evidence="6">
    <location>
        <begin position="61"/>
        <end position="198"/>
    </location>
</feature>
<organism evidence="7 8">
    <name type="scientific">Pseudomonas eucalypticola</name>
    <dbReference type="NCBI Taxonomy" id="2599595"/>
    <lineage>
        <taxon>Bacteria</taxon>
        <taxon>Pseudomonadati</taxon>
        <taxon>Pseudomonadota</taxon>
        <taxon>Gammaproteobacteria</taxon>
        <taxon>Pseudomonadales</taxon>
        <taxon>Pseudomonadaceae</taxon>
        <taxon>Pseudomonas</taxon>
    </lineage>
</organism>
<evidence type="ECO:0000256" key="1">
    <source>
        <dbReference type="ARBA" id="ARBA00004561"/>
    </source>
</evidence>
<evidence type="ECO:0000256" key="2">
    <source>
        <dbReference type="ARBA" id="ARBA00006671"/>
    </source>
</evidence>
<evidence type="ECO:0000259" key="5">
    <source>
        <dbReference type="Pfam" id="PF00419"/>
    </source>
</evidence>
<gene>
    <name evidence="7" type="ORF">HWQ56_11745</name>
</gene>
<dbReference type="Pfam" id="PF00419">
    <property type="entry name" value="Fimbrial"/>
    <property type="match status" value="1"/>
</dbReference>
<dbReference type="EMBL" id="CP056030">
    <property type="protein sequence ID" value="QKZ04419.1"/>
    <property type="molecule type" value="Genomic_DNA"/>
</dbReference>
<dbReference type="InterPro" id="IPR054160">
    <property type="entry name" value="MrkD_recept-bd"/>
</dbReference>
<comment type="subcellular location">
    <subcellularLocation>
        <location evidence="1">Fimbrium</location>
    </subcellularLocation>
</comment>
<protein>
    <submittedName>
        <fullName evidence="7">Type 1 fimbrial protein</fullName>
    </submittedName>
</protein>
<dbReference type="Proteomes" id="UP000509568">
    <property type="component" value="Chromosome"/>
</dbReference>
<dbReference type="GO" id="GO:0009289">
    <property type="term" value="C:pilus"/>
    <property type="evidence" value="ECO:0007669"/>
    <property type="project" value="UniProtKB-SubCell"/>
</dbReference>
<dbReference type="InterPro" id="IPR008966">
    <property type="entry name" value="Adhesion_dom_sf"/>
</dbReference>
<dbReference type="RefSeq" id="WP_176570584.1">
    <property type="nucleotide sequence ID" value="NZ_CP056030.1"/>
</dbReference>
<dbReference type="InterPro" id="IPR050263">
    <property type="entry name" value="Bact_Fimbrial_Adh_Pro"/>
</dbReference>
<reference evidence="7 8" key="1">
    <citation type="submission" date="2020-06" db="EMBL/GenBank/DDBJ databases">
        <title>Pseudomonas eucalypticola sp. nov., an endophyte of Eucalyptus dunnii leaves with biocontrol ability of eucalyptus leaf blight.</title>
        <authorList>
            <person name="Liu Y."/>
            <person name="Song Z."/>
            <person name="Zeng H."/>
            <person name="Lu M."/>
            <person name="Wang X."/>
            <person name="Lian X."/>
            <person name="Zhang Q."/>
        </authorList>
    </citation>
    <scope>NUCLEOTIDE SEQUENCE [LARGE SCALE GENOMIC DNA]</scope>
    <source>
        <strain evidence="7 8">NP-1</strain>
    </source>
</reference>
<dbReference type="KEGG" id="pez:HWQ56_11745"/>
<dbReference type="InterPro" id="IPR036937">
    <property type="entry name" value="Adhesion_dom_fimbrial_sf"/>
</dbReference>
<comment type="similarity">
    <text evidence="2">Belongs to the fimbrial protein family.</text>
</comment>
<dbReference type="Gene3D" id="2.60.40.1090">
    <property type="entry name" value="Fimbrial-type adhesion domain"/>
    <property type="match status" value="1"/>
</dbReference>
<dbReference type="PANTHER" id="PTHR33420">
    <property type="entry name" value="FIMBRIAL SUBUNIT ELFA-RELATED"/>
    <property type="match status" value="1"/>
</dbReference>
<dbReference type="Gene3D" id="2.60.40.3310">
    <property type="match status" value="1"/>
</dbReference>
<keyword evidence="3" id="KW-0732">Signal</keyword>
<dbReference type="SUPFAM" id="SSF49401">
    <property type="entry name" value="Bacterial adhesins"/>
    <property type="match status" value="1"/>
</dbReference>
<dbReference type="InterPro" id="IPR000259">
    <property type="entry name" value="Adhesion_dom_fimbrial"/>
</dbReference>
<proteinExistence type="inferred from homology"/>
<sequence>MIKRSIPAVHRAAQVVAIRAAWEQWLGSLRTLTCLVLLLLFSTSASAVCGMMPNYSEGATINIDMGRITVPANATIGQAFYKKEFPITGNFFAIVACAPGDATQWRVTMGAATTLANVYTTNIAGIGMRTSWVPGASAAPLYAGDSTVWRLGMPNVSGNSNSLAVNVGGTVVVELVKLTSQDKVGSGTLAGGTYTQNVAQSTYPFNTGVFLSTRIAGGGSEIVPETGTCSVSDLTVTMAPASLGQFHGVGSSSGDTAFPIVFTCSGANGAVVMTINGDKVMSDGSLGLVKPQSGANNASCIALQIIDGDTGNPVVLGAKSQVGSVLNNATTFNLPYHVRYYQSEGGANCVAPGLVKGTATVTVSYQ</sequence>
<evidence type="ECO:0000256" key="3">
    <source>
        <dbReference type="ARBA" id="ARBA00022729"/>
    </source>
</evidence>
<dbReference type="PANTHER" id="PTHR33420:SF3">
    <property type="entry name" value="FIMBRIAL SUBUNIT ELFA"/>
    <property type="match status" value="1"/>
</dbReference>
<dbReference type="Pfam" id="PF22003">
    <property type="entry name" value="MrkDrd"/>
    <property type="match status" value="1"/>
</dbReference>
<feature type="domain" description="Fimbrial-type adhesion" evidence="5">
    <location>
        <begin position="226"/>
        <end position="366"/>
    </location>
</feature>
<evidence type="ECO:0000256" key="4">
    <source>
        <dbReference type="ARBA" id="ARBA00023263"/>
    </source>
</evidence>
<name>A0A7D5D691_9PSED</name>
<keyword evidence="8" id="KW-1185">Reference proteome</keyword>
<dbReference type="AlphaFoldDB" id="A0A7D5D691"/>
<evidence type="ECO:0000313" key="7">
    <source>
        <dbReference type="EMBL" id="QKZ04419.1"/>
    </source>
</evidence>